<evidence type="ECO:0000313" key="4">
    <source>
        <dbReference type="EMBL" id="MEF2256045.1"/>
    </source>
</evidence>
<dbReference type="RefSeq" id="WP_331792167.1">
    <property type="nucleotide sequence ID" value="NZ_BAAAUO010000012.1"/>
</dbReference>
<feature type="transmembrane region" description="Helical" evidence="2">
    <location>
        <begin position="7"/>
        <end position="28"/>
    </location>
</feature>
<feature type="transmembrane region" description="Helical" evidence="2">
    <location>
        <begin position="104"/>
        <end position="122"/>
    </location>
</feature>
<evidence type="ECO:0000259" key="3">
    <source>
        <dbReference type="Pfam" id="PF19040"/>
    </source>
</evidence>
<name>A0ABU7V9R9_9MICO</name>
<evidence type="ECO:0000256" key="2">
    <source>
        <dbReference type="SAM" id="Phobius"/>
    </source>
</evidence>
<reference evidence="4 5" key="1">
    <citation type="submission" date="2024-01" db="EMBL/GenBank/DDBJ databases">
        <title>the genome sequence of strain Microbacterium schleiferi NBRC 15075.</title>
        <authorList>
            <person name="Ding Y."/>
            <person name="Zhang G."/>
        </authorList>
    </citation>
    <scope>NUCLEOTIDE SEQUENCE [LARGE SCALE GENOMIC DNA]</scope>
    <source>
        <strain evidence="4 5">NBRC 15075</strain>
    </source>
</reference>
<organism evidence="4 5">
    <name type="scientific">Microbacterium schleiferi</name>
    <dbReference type="NCBI Taxonomy" id="69362"/>
    <lineage>
        <taxon>Bacteria</taxon>
        <taxon>Bacillati</taxon>
        <taxon>Actinomycetota</taxon>
        <taxon>Actinomycetes</taxon>
        <taxon>Micrococcales</taxon>
        <taxon>Microbacteriaceae</taxon>
        <taxon>Microbacterium</taxon>
    </lineage>
</organism>
<dbReference type="Pfam" id="PF19040">
    <property type="entry name" value="SGNH"/>
    <property type="match status" value="1"/>
</dbReference>
<comment type="caution">
    <text evidence="4">The sequence shown here is derived from an EMBL/GenBank/DDBJ whole genome shotgun (WGS) entry which is preliminary data.</text>
</comment>
<gene>
    <name evidence="4" type="ORF">V2V91_13020</name>
</gene>
<keyword evidence="5" id="KW-1185">Reference proteome</keyword>
<dbReference type="Proteomes" id="UP001351900">
    <property type="component" value="Unassembled WGS sequence"/>
</dbReference>
<keyword evidence="2" id="KW-1133">Transmembrane helix</keyword>
<dbReference type="GO" id="GO:0016787">
    <property type="term" value="F:hydrolase activity"/>
    <property type="evidence" value="ECO:0007669"/>
    <property type="project" value="UniProtKB-KW"/>
</dbReference>
<keyword evidence="2" id="KW-0472">Membrane</keyword>
<accession>A0ABU7V9R9</accession>
<feature type="domain" description="SGNH" evidence="3">
    <location>
        <begin position="337"/>
        <end position="556"/>
    </location>
</feature>
<feature type="region of interest" description="Disordered" evidence="1">
    <location>
        <begin position="142"/>
        <end position="177"/>
    </location>
</feature>
<proteinExistence type="predicted"/>
<sequence length="569" mass="58590">MLTRIPRALGIVMGWLGLAGAVTAVLFIEPTAAGFPAPWAALPVVATCLVLAGGVAGDPRQRHLFPLSNSVSVFVGDMSYSLYLWHFPVIVFAAVLLSESDQRIWIVLGAIAVLSLASYFIVEQPLRYAPWLGARMPAPSDRAASERPALQPAAANGTPASGGVASTRPAGWTPGTRYFPDSRRPMSASAFSVPPNTPAVSGGPAAIPPQQLVRGPASPADAESVSAPEAAPGRLWRERFGAQIFLATAGLLAVALGTATWVYSTSGAGPLIQPPAFSAPAPPQPAADPTAQLQAELAAAVAATSWPELHPSLDEVMAQSSGANPAHDCFSPTVTPDPAACTWGSADAPTHLYLVGDSTAMAYAPALRSLADNSGGTISATTVGLYGCRFTDVLVQNDGDGIMAACSERKDVVRQLIAADQPSLVIVSNAFTLGRSTDGTDLSAQDLVAAAQSEAATYGMPGRVVYLAPPPQGVNLGACYSPVSSPSACASAVDDTWIAMWDATVAAAAASGDHVVDALPFSCWEGICPAFAGTLPTKYDQTHLTVPYAEHIAPYLAWVLQSQGLIAAG</sequence>
<evidence type="ECO:0000256" key="1">
    <source>
        <dbReference type="SAM" id="MobiDB-lite"/>
    </source>
</evidence>
<feature type="transmembrane region" description="Helical" evidence="2">
    <location>
        <begin position="40"/>
        <end position="59"/>
    </location>
</feature>
<keyword evidence="2" id="KW-0812">Transmembrane</keyword>
<feature type="transmembrane region" description="Helical" evidence="2">
    <location>
        <begin position="244"/>
        <end position="263"/>
    </location>
</feature>
<protein>
    <submittedName>
        <fullName evidence="4">SGNH hydrolase domain-containing protein</fullName>
    </submittedName>
</protein>
<dbReference type="EMBL" id="JAZHOV010000007">
    <property type="protein sequence ID" value="MEF2256045.1"/>
    <property type="molecule type" value="Genomic_DNA"/>
</dbReference>
<keyword evidence="4" id="KW-0378">Hydrolase</keyword>
<evidence type="ECO:0000313" key="5">
    <source>
        <dbReference type="Proteomes" id="UP001351900"/>
    </source>
</evidence>
<dbReference type="InterPro" id="IPR043968">
    <property type="entry name" value="SGNH"/>
</dbReference>